<proteinExistence type="predicted"/>
<keyword evidence="2" id="KW-1185">Reference proteome</keyword>
<dbReference type="Proteomes" id="UP000499080">
    <property type="component" value="Unassembled WGS sequence"/>
</dbReference>
<evidence type="ECO:0000313" key="2">
    <source>
        <dbReference type="Proteomes" id="UP000499080"/>
    </source>
</evidence>
<name>A0A4Y2K5B8_ARAVE</name>
<evidence type="ECO:0000313" key="1">
    <source>
        <dbReference type="EMBL" id="GBM96746.1"/>
    </source>
</evidence>
<reference evidence="1 2" key="1">
    <citation type="journal article" date="2019" name="Sci. Rep.">
        <title>Orb-weaving spider Araneus ventricosus genome elucidates the spidroin gene catalogue.</title>
        <authorList>
            <person name="Kono N."/>
            <person name="Nakamura H."/>
            <person name="Ohtoshi R."/>
            <person name="Moran D.A.P."/>
            <person name="Shinohara A."/>
            <person name="Yoshida Y."/>
            <person name="Fujiwara M."/>
            <person name="Mori M."/>
            <person name="Tomita M."/>
            <person name="Arakawa K."/>
        </authorList>
    </citation>
    <scope>NUCLEOTIDE SEQUENCE [LARGE SCALE GENOMIC DNA]</scope>
</reference>
<accession>A0A4Y2K5B8</accession>
<protein>
    <submittedName>
        <fullName evidence="1">Uncharacterized protein</fullName>
    </submittedName>
</protein>
<sequence>MLGVHFTEKRDAHAVRNELFLIGRLLHCKLRWPSRNFSSEGRHFSVFDTRLRRFRELVAIELGGGPFLGCWPPKLKKAGGSFWLRVIKNLSEHAL</sequence>
<organism evidence="1 2">
    <name type="scientific">Araneus ventricosus</name>
    <name type="common">Orbweaver spider</name>
    <name type="synonym">Epeira ventricosa</name>
    <dbReference type="NCBI Taxonomy" id="182803"/>
    <lineage>
        <taxon>Eukaryota</taxon>
        <taxon>Metazoa</taxon>
        <taxon>Ecdysozoa</taxon>
        <taxon>Arthropoda</taxon>
        <taxon>Chelicerata</taxon>
        <taxon>Arachnida</taxon>
        <taxon>Araneae</taxon>
        <taxon>Araneomorphae</taxon>
        <taxon>Entelegynae</taxon>
        <taxon>Araneoidea</taxon>
        <taxon>Araneidae</taxon>
        <taxon>Araneus</taxon>
    </lineage>
</organism>
<dbReference type="EMBL" id="BGPR01004173">
    <property type="protein sequence ID" value="GBM96746.1"/>
    <property type="molecule type" value="Genomic_DNA"/>
</dbReference>
<dbReference type="AlphaFoldDB" id="A0A4Y2K5B8"/>
<comment type="caution">
    <text evidence="1">The sequence shown here is derived from an EMBL/GenBank/DDBJ whole genome shotgun (WGS) entry which is preliminary data.</text>
</comment>
<gene>
    <name evidence="1" type="ORF">AVEN_134024_1</name>
</gene>